<evidence type="ECO:0000313" key="1">
    <source>
        <dbReference type="EMBL" id="CAH6718650.1"/>
    </source>
</evidence>
<dbReference type="Proteomes" id="UP001152531">
    <property type="component" value="Unassembled WGS sequence"/>
</dbReference>
<name>A0ACA9Y126_9ASCO</name>
<gene>
    <name evidence="1" type="ORF">CLIB1444_01S11496</name>
</gene>
<reference evidence="1" key="1">
    <citation type="submission" date="2022-06" db="EMBL/GenBank/DDBJ databases">
        <authorList>
            <person name="Legras J.-L."/>
            <person name="Devillers H."/>
            <person name="Grondin C."/>
        </authorList>
    </citation>
    <scope>NUCLEOTIDE SEQUENCE</scope>
    <source>
        <strain evidence="1">CLIB 1444</strain>
    </source>
</reference>
<dbReference type="EMBL" id="CALSDN010000001">
    <property type="protein sequence ID" value="CAH6718650.1"/>
    <property type="molecule type" value="Genomic_DNA"/>
</dbReference>
<accession>A0ACA9Y126</accession>
<keyword evidence="2" id="KW-1185">Reference proteome</keyword>
<organism evidence="1 2">
    <name type="scientific">[Candida] jaroonii</name>
    <dbReference type="NCBI Taxonomy" id="467808"/>
    <lineage>
        <taxon>Eukaryota</taxon>
        <taxon>Fungi</taxon>
        <taxon>Dikarya</taxon>
        <taxon>Ascomycota</taxon>
        <taxon>Saccharomycotina</taxon>
        <taxon>Pichiomycetes</taxon>
        <taxon>Debaryomycetaceae</taxon>
        <taxon>Yamadazyma</taxon>
    </lineage>
</organism>
<sequence length="89" mass="10606">MIPSRILFSKLGKTLPLEEFLFQKQLKSIYKVVCREIYKSHEKNDLMEFMRSEFKLTGNHDLTYRKYLLNQGMGRINDMANVMGMNIRL</sequence>
<evidence type="ECO:0000313" key="2">
    <source>
        <dbReference type="Proteomes" id="UP001152531"/>
    </source>
</evidence>
<proteinExistence type="predicted"/>
<protein>
    <submittedName>
        <fullName evidence="1">Uncharacterized protein</fullName>
    </submittedName>
</protein>
<comment type="caution">
    <text evidence="1">The sequence shown here is derived from an EMBL/GenBank/DDBJ whole genome shotgun (WGS) entry which is preliminary data.</text>
</comment>